<dbReference type="PANTHER" id="PTHR42832:SF1">
    <property type="entry name" value="GLUTAMATE-PYRUVATE AMINOTRANSFERASE ALAC"/>
    <property type="match status" value="1"/>
</dbReference>
<feature type="domain" description="Aminotransferase class I/classII large" evidence="5">
    <location>
        <begin position="31"/>
        <end position="374"/>
    </location>
</feature>
<dbReference type="EC" id="2.6.1.-" evidence="4"/>
<evidence type="ECO:0000256" key="3">
    <source>
        <dbReference type="ARBA" id="ARBA00022679"/>
    </source>
</evidence>
<dbReference type="GO" id="GO:0008483">
    <property type="term" value="F:transaminase activity"/>
    <property type="evidence" value="ECO:0007669"/>
    <property type="project" value="UniProtKB-KW"/>
</dbReference>
<dbReference type="InterPro" id="IPR015421">
    <property type="entry name" value="PyrdxlP-dep_Trfase_major"/>
</dbReference>
<dbReference type="PANTHER" id="PTHR42832">
    <property type="entry name" value="AMINO ACID AMINOTRANSFERASE"/>
    <property type="match status" value="1"/>
</dbReference>
<sequence length="421" mass="47790">MEEFPRMKRLPPYVFALVNKLKMEARRRGEDIVDLGMGNPDQPTPAHIVAKLIEAAGKGTNHRYSASKGITKLRHAISDWYKRRYDVDICPETEAIATIGAKEGLSHLVLATVMPGDVVLVPNPTYPIHAASVVIAGGQLVSVPLAQDRDFFADLVQITELIRPRPKMLIISFPHNPTTMCVDLSFFERIVEFAKRHEMWVIHDFAYADLVFDGYVAPSFLQVKGAKDVGVELFSLSKSYNMPGWRMGFVVGNKTLVHALTRIKSYLDYGVFQPIQIASIIALNGPYDCVEEIVRTYQERRDALCRGLNNIPWRVEPPKGTMFVWVKIPRRFRNWLPENCKSLVFSMMCIREAKAAVSPGLGFGEWGDDYVRFALVENVHRTNQAIRGFRRMLKMGEEDIKAKIAEIKREFADDLSHFTCE</sequence>
<reference evidence="6" key="1">
    <citation type="journal article" date="2020" name="mSystems">
        <title>Genome- and Community-Level Interaction Insights into Carbon Utilization and Element Cycling Functions of Hydrothermarchaeota in Hydrothermal Sediment.</title>
        <authorList>
            <person name="Zhou Z."/>
            <person name="Liu Y."/>
            <person name="Xu W."/>
            <person name="Pan J."/>
            <person name="Luo Z.H."/>
            <person name="Li M."/>
        </authorList>
    </citation>
    <scope>NUCLEOTIDE SEQUENCE [LARGE SCALE GENOMIC DNA]</scope>
    <source>
        <strain evidence="6">SpSt-548</strain>
    </source>
</reference>
<accession>A0A7V4LCR0</accession>
<dbReference type="Gene3D" id="3.90.1150.10">
    <property type="entry name" value="Aspartate Aminotransferase, domain 1"/>
    <property type="match status" value="1"/>
</dbReference>
<proteinExistence type="inferred from homology"/>
<dbReference type="Pfam" id="PF00155">
    <property type="entry name" value="Aminotran_1_2"/>
    <property type="match status" value="1"/>
</dbReference>
<keyword evidence="3 4" id="KW-0808">Transferase</keyword>
<protein>
    <recommendedName>
        <fullName evidence="4">Aminotransferase</fullName>
        <ecNumber evidence="4">2.6.1.-</ecNumber>
    </recommendedName>
</protein>
<gene>
    <name evidence="6" type="ORF">ENT08_04685</name>
</gene>
<evidence type="ECO:0000256" key="4">
    <source>
        <dbReference type="RuleBase" id="RU000481"/>
    </source>
</evidence>
<dbReference type="GO" id="GO:0030170">
    <property type="term" value="F:pyridoxal phosphate binding"/>
    <property type="evidence" value="ECO:0007669"/>
    <property type="project" value="InterPro"/>
</dbReference>
<dbReference type="InterPro" id="IPR004839">
    <property type="entry name" value="Aminotransferase_I/II_large"/>
</dbReference>
<dbReference type="InterPro" id="IPR050881">
    <property type="entry name" value="LL-DAP_aminotransferase"/>
</dbReference>
<dbReference type="InterPro" id="IPR015424">
    <property type="entry name" value="PyrdxlP-dep_Trfase"/>
</dbReference>
<keyword evidence="2 4" id="KW-0032">Aminotransferase</keyword>
<dbReference type="InterPro" id="IPR015422">
    <property type="entry name" value="PyrdxlP-dep_Trfase_small"/>
</dbReference>
<dbReference type="CDD" id="cd00609">
    <property type="entry name" value="AAT_like"/>
    <property type="match status" value="1"/>
</dbReference>
<evidence type="ECO:0000256" key="1">
    <source>
        <dbReference type="ARBA" id="ARBA00001933"/>
    </source>
</evidence>
<dbReference type="Gene3D" id="3.40.640.10">
    <property type="entry name" value="Type I PLP-dependent aspartate aminotransferase-like (Major domain)"/>
    <property type="match status" value="1"/>
</dbReference>
<evidence type="ECO:0000256" key="2">
    <source>
        <dbReference type="ARBA" id="ARBA00022576"/>
    </source>
</evidence>
<comment type="caution">
    <text evidence="6">The sequence shown here is derived from an EMBL/GenBank/DDBJ whole genome shotgun (WGS) entry which is preliminary data.</text>
</comment>
<dbReference type="SUPFAM" id="SSF53383">
    <property type="entry name" value="PLP-dependent transferases"/>
    <property type="match status" value="1"/>
</dbReference>
<dbReference type="InterPro" id="IPR004838">
    <property type="entry name" value="NHTrfase_class1_PyrdxlP-BS"/>
</dbReference>
<name>A0A7V4LCR0_9BACT</name>
<comment type="similarity">
    <text evidence="4">Belongs to the class-I pyridoxal-phosphate-dependent aminotransferase family.</text>
</comment>
<organism evidence="6">
    <name type="scientific">Desulfobacca acetoxidans</name>
    <dbReference type="NCBI Taxonomy" id="60893"/>
    <lineage>
        <taxon>Bacteria</taxon>
        <taxon>Pseudomonadati</taxon>
        <taxon>Thermodesulfobacteriota</taxon>
        <taxon>Desulfobaccia</taxon>
        <taxon>Desulfobaccales</taxon>
        <taxon>Desulfobaccaceae</taxon>
        <taxon>Desulfobacca</taxon>
    </lineage>
</organism>
<dbReference type="PROSITE" id="PS00105">
    <property type="entry name" value="AA_TRANSFER_CLASS_1"/>
    <property type="match status" value="1"/>
</dbReference>
<dbReference type="EMBL" id="DSXI01000279">
    <property type="protein sequence ID" value="HGS05024.1"/>
    <property type="molecule type" value="Genomic_DNA"/>
</dbReference>
<comment type="cofactor">
    <cofactor evidence="1 4">
        <name>pyridoxal 5'-phosphate</name>
        <dbReference type="ChEBI" id="CHEBI:597326"/>
    </cofactor>
</comment>
<dbReference type="AlphaFoldDB" id="A0A7V4LCR0"/>
<evidence type="ECO:0000259" key="5">
    <source>
        <dbReference type="Pfam" id="PF00155"/>
    </source>
</evidence>
<evidence type="ECO:0000313" key="6">
    <source>
        <dbReference type="EMBL" id="HGS05024.1"/>
    </source>
</evidence>